<reference evidence="4 5" key="1">
    <citation type="submission" date="2023-06" db="EMBL/GenBank/DDBJ databases">
        <title>Actinomyces orist ORNL 0101 HMT-893 genome.</title>
        <authorList>
            <person name="Johnston C.D."/>
            <person name="Chen T."/>
            <person name="Dewhirst F.E."/>
        </authorList>
    </citation>
    <scope>NUCLEOTIDE SEQUENCE [LARGE SCALE GENOMIC DNA]</scope>
    <source>
        <strain evidence="4 5">ORNL 0101</strain>
    </source>
</reference>
<dbReference type="InterPro" id="IPR003615">
    <property type="entry name" value="HNH_nuc"/>
</dbReference>
<evidence type="ECO:0000259" key="3">
    <source>
        <dbReference type="SMART" id="SM00507"/>
    </source>
</evidence>
<keyword evidence="5" id="KW-1185">Reference proteome</keyword>
<feature type="region of interest" description="Disordered" evidence="2">
    <location>
        <begin position="352"/>
        <end position="390"/>
    </location>
</feature>
<dbReference type="InterPro" id="IPR002711">
    <property type="entry name" value="HNH"/>
</dbReference>
<evidence type="ECO:0000313" key="5">
    <source>
        <dbReference type="Proteomes" id="UP001289581"/>
    </source>
</evidence>
<dbReference type="Proteomes" id="UP001289581">
    <property type="component" value="Unassembled WGS sequence"/>
</dbReference>
<dbReference type="GO" id="GO:0003676">
    <property type="term" value="F:nucleic acid binding"/>
    <property type="evidence" value="ECO:0007669"/>
    <property type="project" value="InterPro"/>
</dbReference>
<dbReference type="InterPro" id="IPR003870">
    <property type="entry name" value="DUF222"/>
</dbReference>
<evidence type="ECO:0000256" key="2">
    <source>
        <dbReference type="SAM" id="MobiDB-lite"/>
    </source>
</evidence>
<dbReference type="RefSeq" id="WP_322911638.1">
    <property type="nucleotide sequence ID" value="NZ_JAXBCZ010000001.1"/>
</dbReference>
<dbReference type="CDD" id="cd00085">
    <property type="entry name" value="HNHc"/>
    <property type="match status" value="1"/>
</dbReference>
<feature type="compositionally biased region" description="Polar residues" evidence="2">
    <location>
        <begin position="352"/>
        <end position="369"/>
    </location>
</feature>
<proteinExistence type="inferred from homology"/>
<feature type="region of interest" description="Disordered" evidence="2">
    <location>
        <begin position="492"/>
        <end position="601"/>
    </location>
</feature>
<evidence type="ECO:0000313" key="4">
    <source>
        <dbReference type="EMBL" id="MEA1304084.1"/>
    </source>
</evidence>
<comment type="caution">
    <text evidence="4">The sequence shown here is derived from an EMBL/GenBank/DDBJ whole genome shotgun (WGS) entry which is preliminary data.</text>
</comment>
<accession>A0AAW9KTF0</accession>
<dbReference type="AlphaFoldDB" id="A0AAW9KTF0"/>
<comment type="similarity">
    <text evidence="1">Belongs to the Rv1128c/1148c/1588c/1702c/1945/3466 family.</text>
</comment>
<name>A0AAW9KTF0_9ACTO</name>
<dbReference type="Pfam" id="PF01844">
    <property type="entry name" value="HNH"/>
    <property type="match status" value="1"/>
</dbReference>
<dbReference type="Gene3D" id="1.10.30.50">
    <property type="match status" value="1"/>
</dbReference>
<dbReference type="SMART" id="SM00507">
    <property type="entry name" value="HNHc"/>
    <property type="match status" value="1"/>
</dbReference>
<dbReference type="GO" id="GO:0008270">
    <property type="term" value="F:zinc ion binding"/>
    <property type="evidence" value="ECO:0007669"/>
    <property type="project" value="InterPro"/>
</dbReference>
<feature type="region of interest" description="Disordered" evidence="2">
    <location>
        <begin position="791"/>
        <end position="829"/>
    </location>
</feature>
<gene>
    <name evidence="4" type="ORF">QU665_03170</name>
</gene>
<feature type="region of interest" description="Disordered" evidence="2">
    <location>
        <begin position="273"/>
        <end position="293"/>
    </location>
</feature>
<dbReference type="Pfam" id="PF02720">
    <property type="entry name" value="DUF222"/>
    <property type="match status" value="1"/>
</dbReference>
<sequence>MFEGGVLPRVPAGDAVGMSGAPGGDVAPEPVTCPEDVAGLLGSLAAGGALAGVVEGLLARLLVTAQDADDEGATADEDAVPTLFTNESGTDVALVAASEQRRTVGAEEASTSGLIGLGASGLGELAAACRRLTAWATWGEALAAACLTGCPELSSHPGQWGPHGEVSPVVGYEERRFNATCLLSTRLGVSRTRAGQMVDHGQALMSMGFAPVEAMERCGVLDSAKAFLVTRRLEGVPTLVALAVQDKVLPQAPRRSVSQVGRDLDRALMEIDPDGHAERSQNNTERRCVSRPRPAGEGLCQVRLLLPTMDALLLDATLDAIAASARACGEKRTLGQLRADAITAMTLSTLRTSQQAAYHRPTQSPTTPASTNHDNSSGGGGGGGTDNDSHGKYSLGGGICGSGISASGGDGICGGGLSEPGSVLSSSIPLESPSPGRLLPDGVPLEGLLGTLSSLVGSNSPWWTPSATGHLPLPAGIRININVTVPLSSLTDPGGLAQPEDAAAHDPGVLRPGTSVVDNRFQDGDPGGCGPGDSESPDDPLCLEPGGAGPGESPTATLEPLNSADSPSGGRSLPGHNGRNLSEPAPVTPTTQPTAQLVSPLSSTPVEVAEVRIGARSAAVPAMTAWALAAGGTWKRLITDPASGVVIDVGRTRYRPPAGLADLVRARDRACVFPTCQTPAERCDIDHLTAWSQGGTTSLDNLVVLCEAHHRLKHTPGWALTRDQASGTLSWHTPDKTVYQRHPDGTITRLPHKVGPHQHLVPSTVIPKDLSQQISPDILNRLNRALDRALDNQAHDHTSLSTNTNASRRARLETRGPQPGHKPGAYETTPYPQAAHTLQLAPLIDQAPPF</sequence>
<dbReference type="EMBL" id="JAXBCZ010000001">
    <property type="protein sequence ID" value="MEA1304084.1"/>
    <property type="molecule type" value="Genomic_DNA"/>
</dbReference>
<protein>
    <submittedName>
        <fullName evidence="4">DUF222 domain-containing protein</fullName>
    </submittedName>
</protein>
<feature type="compositionally biased region" description="Low complexity" evidence="2">
    <location>
        <begin position="584"/>
        <end position="596"/>
    </location>
</feature>
<dbReference type="GO" id="GO:0004519">
    <property type="term" value="F:endonuclease activity"/>
    <property type="evidence" value="ECO:0007669"/>
    <property type="project" value="InterPro"/>
</dbReference>
<feature type="compositionally biased region" description="Basic and acidic residues" evidence="2">
    <location>
        <begin position="273"/>
        <end position="288"/>
    </location>
</feature>
<evidence type="ECO:0000256" key="1">
    <source>
        <dbReference type="ARBA" id="ARBA00023450"/>
    </source>
</evidence>
<organism evidence="4 5">
    <name type="scientific">Actinomyces oris</name>
    <dbReference type="NCBI Taxonomy" id="544580"/>
    <lineage>
        <taxon>Bacteria</taxon>
        <taxon>Bacillati</taxon>
        <taxon>Actinomycetota</taxon>
        <taxon>Actinomycetes</taxon>
        <taxon>Actinomycetales</taxon>
        <taxon>Actinomycetaceae</taxon>
        <taxon>Actinomyces</taxon>
    </lineage>
</organism>
<feature type="domain" description="HNH nuclease" evidence="3">
    <location>
        <begin position="659"/>
        <end position="711"/>
    </location>
</feature>